<feature type="transmembrane region" description="Helical" evidence="2">
    <location>
        <begin position="221"/>
        <end position="242"/>
    </location>
</feature>
<sequence>MISHLPPTLLKRATEFAVEAASKQPLDDHDDPSKREFYSWAWIIFFLDLAIFIPIFILVNYTFEKVLPVFAIVEDEHPPAYEPLSLDEETHVGSASTPGAPAPAGGVPKPASAAVPTRPLNLDNAEPITSSFMATWRLLRSHGGFRSIFRGLACFVFQNFVQVLLTIIITGVAGPLGILASFAASLLLVQYSTAWVHIVMTPPTAERFWRRLPPFKHALKATWRPVVVFHAFSLVSSGVSWLLLHAFGLDHGKSASFEGWKYLIVTLVSLTIHVFVIIPAYVTLVRVQASLLPDDQETIIPFDRSFQGKVEPAVIGGTGYISMRDAWATFSNAAWRRLLILYAQIFAIGCAVTFLVVALMVPQFFLLSYTPKGNAH</sequence>
<protein>
    <recommendedName>
        <fullName evidence="5">Ubiquitin carrier protein</fullName>
    </recommendedName>
</protein>
<evidence type="ECO:0000256" key="2">
    <source>
        <dbReference type="SAM" id="Phobius"/>
    </source>
</evidence>
<feature type="region of interest" description="Disordered" evidence="1">
    <location>
        <begin position="90"/>
        <end position="113"/>
    </location>
</feature>
<feature type="transmembrane region" description="Helical" evidence="2">
    <location>
        <begin position="262"/>
        <end position="282"/>
    </location>
</feature>
<name>A0A9P8WC98_9HYPO</name>
<keyword evidence="4" id="KW-1185">Reference proteome</keyword>
<comment type="caution">
    <text evidence="3">The sequence shown here is derived from an EMBL/GenBank/DDBJ whole genome shotgun (WGS) entry which is preliminary data.</text>
</comment>
<evidence type="ECO:0000313" key="4">
    <source>
        <dbReference type="Proteomes" id="UP000777438"/>
    </source>
</evidence>
<keyword evidence="2" id="KW-0812">Transmembrane</keyword>
<feature type="compositionally biased region" description="Low complexity" evidence="1">
    <location>
        <begin position="92"/>
        <end position="113"/>
    </location>
</feature>
<dbReference type="Proteomes" id="UP000777438">
    <property type="component" value="Unassembled WGS sequence"/>
</dbReference>
<feature type="transmembrane region" description="Helical" evidence="2">
    <location>
        <begin position="147"/>
        <end position="172"/>
    </location>
</feature>
<keyword evidence="2" id="KW-1133">Transmembrane helix</keyword>
<evidence type="ECO:0008006" key="5">
    <source>
        <dbReference type="Google" id="ProtNLM"/>
    </source>
</evidence>
<keyword evidence="2" id="KW-0472">Membrane</keyword>
<dbReference type="OrthoDB" id="2896006at2759"/>
<feature type="transmembrane region" description="Helical" evidence="2">
    <location>
        <begin position="339"/>
        <end position="361"/>
    </location>
</feature>
<feature type="transmembrane region" description="Helical" evidence="2">
    <location>
        <begin position="37"/>
        <end position="59"/>
    </location>
</feature>
<dbReference type="AlphaFoldDB" id="A0A9P8WC98"/>
<dbReference type="EMBL" id="JAGPYM010000004">
    <property type="protein sequence ID" value="KAH6895516.1"/>
    <property type="molecule type" value="Genomic_DNA"/>
</dbReference>
<evidence type="ECO:0000256" key="1">
    <source>
        <dbReference type="SAM" id="MobiDB-lite"/>
    </source>
</evidence>
<accession>A0A9P8WC98</accession>
<evidence type="ECO:0000313" key="3">
    <source>
        <dbReference type="EMBL" id="KAH6895516.1"/>
    </source>
</evidence>
<proteinExistence type="predicted"/>
<organism evidence="3 4">
    <name type="scientific">Thelonectria olida</name>
    <dbReference type="NCBI Taxonomy" id="1576542"/>
    <lineage>
        <taxon>Eukaryota</taxon>
        <taxon>Fungi</taxon>
        <taxon>Dikarya</taxon>
        <taxon>Ascomycota</taxon>
        <taxon>Pezizomycotina</taxon>
        <taxon>Sordariomycetes</taxon>
        <taxon>Hypocreomycetidae</taxon>
        <taxon>Hypocreales</taxon>
        <taxon>Nectriaceae</taxon>
        <taxon>Thelonectria</taxon>
    </lineage>
</organism>
<gene>
    <name evidence="3" type="ORF">B0T10DRAFT_455766</name>
</gene>
<reference evidence="3 4" key="1">
    <citation type="journal article" date="2021" name="Nat. Commun.">
        <title>Genetic determinants of endophytism in the Arabidopsis root mycobiome.</title>
        <authorList>
            <person name="Mesny F."/>
            <person name="Miyauchi S."/>
            <person name="Thiergart T."/>
            <person name="Pickel B."/>
            <person name="Atanasova L."/>
            <person name="Karlsson M."/>
            <person name="Huettel B."/>
            <person name="Barry K.W."/>
            <person name="Haridas S."/>
            <person name="Chen C."/>
            <person name="Bauer D."/>
            <person name="Andreopoulos W."/>
            <person name="Pangilinan J."/>
            <person name="LaButti K."/>
            <person name="Riley R."/>
            <person name="Lipzen A."/>
            <person name="Clum A."/>
            <person name="Drula E."/>
            <person name="Henrissat B."/>
            <person name="Kohler A."/>
            <person name="Grigoriev I.V."/>
            <person name="Martin F.M."/>
            <person name="Hacquard S."/>
        </authorList>
    </citation>
    <scope>NUCLEOTIDE SEQUENCE [LARGE SCALE GENOMIC DNA]</scope>
    <source>
        <strain evidence="3 4">MPI-CAGE-CH-0241</strain>
    </source>
</reference>
<feature type="transmembrane region" description="Helical" evidence="2">
    <location>
        <begin position="178"/>
        <end position="200"/>
    </location>
</feature>